<evidence type="ECO:0000313" key="2">
    <source>
        <dbReference type="Proteomes" id="UP000030595"/>
    </source>
</evidence>
<proteinExistence type="predicted"/>
<organism evidence="1 2">
    <name type="scientific">Ureibacillus massiliensis 4400831 = CIP 108448 = CCUG 49529</name>
    <dbReference type="NCBI Taxonomy" id="1211035"/>
    <lineage>
        <taxon>Bacteria</taxon>
        <taxon>Bacillati</taxon>
        <taxon>Bacillota</taxon>
        <taxon>Bacilli</taxon>
        <taxon>Bacillales</taxon>
        <taxon>Caryophanaceae</taxon>
        <taxon>Ureibacillus</taxon>
    </lineage>
</organism>
<comment type="caution">
    <text evidence="1">The sequence shown here is derived from an EMBL/GenBank/DDBJ whole genome shotgun (WGS) entry which is preliminary data.</text>
</comment>
<evidence type="ECO:0000313" key="1">
    <source>
        <dbReference type="EMBL" id="KGR92026.1"/>
    </source>
</evidence>
<dbReference type="RefSeq" id="WP_052126028.1">
    <property type="nucleotide sequence ID" value="NZ_AVCZ01000003.1"/>
</dbReference>
<name>A0A0A3J515_9BACL</name>
<dbReference type="OrthoDB" id="2449513at2"/>
<reference evidence="1 2" key="1">
    <citation type="submission" date="2014-02" db="EMBL/GenBank/DDBJ databases">
        <title>Draft genome sequence of Lysinibacillus massiliensis CCUG 49529.</title>
        <authorList>
            <person name="Zhang F."/>
            <person name="Wang G."/>
            <person name="Zhang L."/>
        </authorList>
    </citation>
    <scope>NUCLEOTIDE SEQUENCE [LARGE SCALE GENOMIC DNA]</scope>
    <source>
        <strain evidence="1 2">CCUG 49529</strain>
    </source>
</reference>
<dbReference type="eggNOG" id="ENOG50319V6">
    <property type="taxonomic scope" value="Bacteria"/>
</dbReference>
<dbReference type="AlphaFoldDB" id="A0A0A3J515"/>
<keyword evidence="2" id="KW-1185">Reference proteome</keyword>
<accession>A0A0A3J515</accession>
<dbReference type="EMBL" id="JPVQ01000003">
    <property type="protein sequence ID" value="KGR92026.1"/>
    <property type="molecule type" value="Genomic_DNA"/>
</dbReference>
<dbReference type="Proteomes" id="UP000030595">
    <property type="component" value="Unassembled WGS sequence"/>
</dbReference>
<protein>
    <submittedName>
        <fullName evidence="1">Uncharacterized protein</fullName>
    </submittedName>
</protein>
<gene>
    <name evidence="1" type="ORF">CD30_03735</name>
</gene>
<sequence length="216" mass="25043">MVRKFIIIFAFALLLFFFVFPQKNSFISVFNMTEEPIVISKGSYGQSVIIEVSFSHDGFLVWLDSLSQPYPLLMLDAEWIERSPKFIETIKKKNIPVGLLGGNVNKDYSLELFYKDVQTFEKHFNFKPLWFMTTDYQFTEELKQAVFNEKINMLSPTFKYKEGSNFAEHKGALISVQLGENSNPNFESLTEFINSAKFISVEENIFGYTLKTNKLP</sequence>